<dbReference type="PROSITE" id="PS51465">
    <property type="entry name" value="KAZAL_2"/>
    <property type="match status" value="3"/>
</dbReference>
<evidence type="ECO:0000313" key="5">
    <source>
        <dbReference type="EMBL" id="CAG2060769.1"/>
    </source>
</evidence>
<dbReference type="Proteomes" id="UP001153148">
    <property type="component" value="Unassembled WGS sequence"/>
</dbReference>
<accession>A0ABN7P2X3</accession>
<feature type="domain" description="Kazal-like" evidence="4">
    <location>
        <begin position="227"/>
        <end position="285"/>
    </location>
</feature>
<name>A0ABN7P2X3_TIMPD</name>
<sequence>MEIHHSGPCHPKDAICPYSPLYQPVCGTDHHTYANLEALTCRNVLTLNDNVGFYQEGQCECKDPCWRAGMDEWGHNPVCASNGFTYSNIGQVICLQSMDSDVTVCHDGGCSVEEVKNILGSQNEACHISRTHIEWNPVCGEDDTTYPNPFVMLCYNPLVQVKFAGECISPIHRSCQKAASDNRNGINDTNSFLVCGSDGMTYNSIHELICEGQYNKYLCTRHIGPCTQEDDPCLSRGTDGSHLIDQGIPVCGSDGFTYVTPSALFCVKKNHNSCLKIVHDGICLPNIKRFHLLN</sequence>
<dbReference type="PANTHER" id="PTHR21179">
    <property type="entry name" value="SERINE-TYPE ENDOPEPTIDASE INHIBITOR"/>
    <property type="match status" value="1"/>
</dbReference>
<keyword evidence="6" id="KW-1185">Reference proteome</keyword>
<dbReference type="Pfam" id="PF00050">
    <property type="entry name" value="Kazal_1"/>
    <property type="match status" value="1"/>
</dbReference>
<dbReference type="InterPro" id="IPR002350">
    <property type="entry name" value="Kazal_dom"/>
</dbReference>
<protein>
    <recommendedName>
        <fullName evidence="4">Kazal-like domain-containing protein</fullName>
    </recommendedName>
</protein>
<proteinExistence type="predicted"/>
<evidence type="ECO:0000256" key="1">
    <source>
        <dbReference type="ARBA" id="ARBA00004613"/>
    </source>
</evidence>
<dbReference type="CDD" id="cd00104">
    <property type="entry name" value="KAZAL_FS"/>
    <property type="match status" value="1"/>
</dbReference>
<reference evidence="5" key="1">
    <citation type="submission" date="2021-03" db="EMBL/GenBank/DDBJ databases">
        <authorList>
            <person name="Tran Van P."/>
        </authorList>
    </citation>
    <scope>NUCLEOTIDE SEQUENCE</scope>
</reference>
<dbReference type="SUPFAM" id="SSF100895">
    <property type="entry name" value="Kazal-type serine protease inhibitors"/>
    <property type="match status" value="5"/>
</dbReference>
<feature type="domain" description="Kazal-like" evidence="4">
    <location>
        <begin position="61"/>
        <end position="112"/>
    </location>
</feature>
<dbReference type="InterPro" id="IPR036058">
    <property type="entry name" value="Kazal_dom_sf"/>
</dbReference>
<evidence type="ECO:0000256" key="3">
    <source>
        <dbReference type="ARBA" id="ARBA00023157"/>
    </source>
</evidence>
<comment type="caution">
    <text evidence="5">The sequence shown here is derived from an EMBL/GenBank/DDBJ whole genome shotgun (WGS) entry which is preliminary data.</text>
</comment>
<dbReference type="Gene3D" id="3.30.60.30">
    <property type="match status" value="5"/>
</dbReference>
<evidence type="ECO:0000256" key="2">
    <source>
        <dbReference type="ARBA" id="ARBA00022525"/>
    </source>
</evidence>
<dbReference type="EMBL" id="CAJPIN010013481">
    <property type="protein sequence ID" value="CAG2060769.1"/>
    <property type="molecule type" value="Genomic_DNA"/>
</dbReference>
<dbReference type="Pfam" id="PF07648">
    <property type="entry name" value="Kazal_2"/>
    <property type="match status" value="4"/>
</dbReference>
<dbReference type="InterPro" id="IPR039932">
    <property type="entry name" value="Spink4-like"/>
</dbReference>
<keyword evidence="2" id="KW-0964">Secreted</keyword>
<keyword evidence="3" id="KW-1015">Disulfide bond</keyword>
<evidence type="ECO:0000313" key="6">
    <source>
        <dbReference type="Proteomes" id="UP001153148"/>
    </source>
</evidence>
<gene>
    <name evidence="5" type="ORF">TPAB3V08_LOCUS7725</name>
</gene>
<evidence type="ECO:0000259" key="4">
    <source>
        <dbReference type="PROSITE" id="PS51465"/>
    </source>
</evidence>
<comment type="subcellular location">
    <subcellularLocation>
        <location evidence="1">Secreted</location>
    </subcellularLocation>
</comment>
<dbReference type="PANTHER" id="PTHR21179:SF0">
    <property type="entry name" value="SERINE PROTEASE INHIBITOR KAZAL-TYPE 4"/>
    <property type="match status" value="1"/>
</dbReference>
<organism evidence="5 6">
    <name type="scientific">Timema podura</name>
    <name type="common">Walking stick</name>
    <dbReference type="NCBI Taxonomy" id="61482"/>
    <lineage>
        <taxon>Eukaryota</taxon>
        <taxon>Metazoa</taxon>
        <taxon>Ecdysozoa</taxon>
        <taxon>Arthropoda</taxon>
        <taxon>Hexapoda</taxon>
        <taxon>Insecta</taxon>
        <taxon>Pterygota</taxon>
        <taxon>Neoptera</taxon>
        <taxon>Polyneoptera</taxon>
        <taxon>Phasmatodea</taxon>
        <taxon>Timematodea</taxon>
        <taxon>Timematoidea</taxon>
        <taxon>Timematidae</taxon>
        <taxon>Timema</taxon>
    </lineage>
</organism>
<dbReference type="SMART" id="SM00280">
    <property type="entry name" value="KAZAL"/>
    <property type="match status" value="5"/>
</dbReference>
<feature type="domain" description="Kazal-like" evidence="4">
    <location>
        <begin position="3"/>
        <end position="60"/>
    </location>
</feature>